<keyword evidence="8" id="KW-0130">Cell adhesion</keyword>
<dbReference type="InterPro" id="IPR036179">
    <property type="entry name" value="Ig-like_dom_sf"/>
</dbReference>
<dbReference type="InterPro" id="IPR013162">
    <property type="entry name" value="CD80_C2-set"/>
</dbReference>
<gene>
    <name evidence="20" type="ORF">COCON_G00072700</name>
</gene>
<keyword evidence="13" id="KW-0325">Glycoprotein</keyword>
<keyword evidence="5" id="KW-0812">Transmembrane</keyword>
<keyword evidence="4" id="KW-1003">Cell membrane</keyword>
<evidence type="ECO:0000256" key="9">
    <source>
        <dbReference type="ARBA" id="ARBA00022949"/>
    </source>
</evidence>
<evidence type="ECO:0000313" key="21">
    <source>
        <dbReference type="Proteomes" id="UP001152803"/>
    </source>
</evidence>
<evidence type="ECO:0000256" key="5">
    <source>
        <dbReference type="ARBA" id="ARBA00022692"/>
    </source>
</evidence>
<evidence type="ECO:0000256" key="8">
    <source>
        <dbReference type="ARBA" id="ARBA00022889"/>
    </source>
</evidence>
<comment type="subunit">
    <text evidence="16">Cis- and trans-homodimer. Can form trans-heterodimers.</text>
</comment>
<dbReference type="GO" id="GO:0043296">
    <property type="term" value="C:apical junction complex"/>
    <property type="evidence" value="ECO:0007669"/>
    <property type="project" value="TreeGrafter"/>
</dbReference>
<keyword evidence="7" id="KW-0677">Repeat</keyword>
<keyword evidence="10" id="KW-1133">Transmembrane helix</keyword>
<evidence type="ECO:0000256" key="18">
    <source>
        <dbReference type="SAM" id="SignalP"/>
    </source>
</evidence>
<dbReference type="SUPFAM" id="SSF48726">
    <property type="entry name" value="Immunoglobulin"/>
    <property type="match status" value="2"/>
</dbReference>
<evidence type="ECO:0000256" key="4">
    <source>
        <dbReference type="ARBA" id="ARBA00022475"/>
    </source>
</evidence>
<accession>A0A9Q1DMX6</accession>
<keyword evidence="21" id="KW-1185">Reference proteome</keyword>
<keyword evidence="6 18" id="KW-0732">Signal</keyword>
<feature type="domain" description="Ig-like" evidence="19">
    <location>
        <begin position="35"/>
        <end position="143"/>
    </location>
</feature>
<dbReference type="Pfam" id="PF07686">
    <property type="entry name" value="V-set"/>
    <property type="match status" value="1"/>
</dbReference>
<feature type="chain" id="PRO_5040117347" description="Nectin cell adhesion molecule 3" evidence="18">
    <location>
        <begin position="36"/>
        <end position="287"/>
    </location>
</feature>
<comment type="caution">
    <text evidence="20">The sequence shown here is derived from an EMBL/GenBank/DDBJ whole genome shotgun (WGS) entry which is preliminary data.</text>
</comment>
<evidence type="ECO:0000313" key="20">
    <source>
        <dbReference type="EMBL" id="KAJ8275518.1"/>
    </source>
</evidence>
<dbReference type="Pfam" id="PF08205">
    <property type="entry name" value="C2-set_2"/>
    <property type="match status" value="1"/>
</dbReference>
<dbReference type="GO" id="GO:0007156">
    <property type="term" value="P:homophilic cell adhesion via plasma membrane adhesion molecules"/>
    <property type="evidence" value="ECO:0007669"/>
    <property type="project" value="TreeGrafter"/>
</dbReference>
<dbReference type="PANTHER" id="PTHR23277:SF12">
    <property type="entry name" value="NECTIN-3"/>
    <property type="match status" value="1"/>
</dbReference>
<reference evidence="20" key="1">
    <citation type="journal article" date="2023" name="Science">
        <title>Genome structures resolve the early diversification of teleost fishes.</title>
        <authorList>
            <person name="Parey E."/>
            <person name="Louis A."/>
            <person name="Montfort J."/>
            <person name="Bouchez O."/>
            <person name="Roques C."/>
            <person name="Iampietro C."/>
            <person name="Lluch J."/>
            <person name="Castinel A."/>
            <person name="Donnadieu C."/>
            <person name="Desvignes T."/>
            <person name="Floi Bucao C."/>
            <person name="Jouanno E."/>
            <person name="Wen M."/>
            <person name="Mejri S."/>
            <person name="Dirks R."/>
            <person name="Jansen H."/>
            <person name="Henkel C."/>
            <person name="Chen W.J."/>
            <person name="Zahm M."/>
            <person name="Cabau C."/>
            <person name="Klopp C."/>
            <person name="Thompson A.W."/>
            <person name="Robinson-Rechavi M."/>
            <person name="Braasch I."/>
            <person name="Lecointre G."/>
            <person name="Bobe J."/>
            <person name="Postlethwait J.H."/>
            <person name="Berthelot C."/>
            <person name="Roest Crollius H."/>
            <person name="Guiguen Y."/>
        </authorList>
    </citation>
    <scope>NUCLEOTIDE SEQUENCE</scope>
    <source>
        <strain evidence="20">Concon-B</strain>
    </source>
</reference>
<evidence type="ECO:0000256" key="13">
    <source>
        <dbReference type="ARBA" id="ARBA00023180"/>
    </source>
</evidence>
<keyword evidence="14" id="KW-0393">Immunoglobulin domain</keyword>
<dbReference type="FunFam" id="2.60.40.10:FF:000304">
    <property type="entry name" value="Nectin cell adhesion molecule 1"/>
    <property type="match status" value="1"/>
</dbReference>
<dbReference type="InterPro" id="IPR051427">
    <property type="entry name" value="Nectin/Nectin-like"/>
</dbReference>
<dbReference type="GO" id="GO:0005912">
    <property type="term" value="C:adherens junction"/>
    <property type="evidence" value="ECO:0007669"/>
    <property type="project" value="UniProtKB-SubCell"/>
</dbReference>
<protein>
    <recommendedName>
        <fullName evidence="17">Nectin cell adhesion molecule 3</fullName>
    </recommendedName>
</protein>
<evidence type="ECO:0000256" key="6">
    <source>
        <dbReference type="ARBA" id="ARBA00022729"/>
    </source>
</evidence>
<evidence type="ECO:0000256" key="14">
    <source>
        <dbReference type="ARBA" id="ARBA00023319"/>
    </source>
</evidence>
<dbReference type="Gene3D" id="2.60.40.10">
    <property type="entry name" value="Immunoglobulins"/>
    <property type="match status" value="3"/>
</dbReference>
<evidence type="ECO:0000256" key="2">
    <source>
        <dbReference type="ARBA" id="ARBA00004536"/>
    </source>
</evidence>
<dbReference type="OrthoDB" id="9442762at2759"/>
<keyword evidence="9" id="KW-0965">Cell junction</keyword>
<evidence type="ECO:0000256" key="3">
    <source>
        <dbReference type="ARBA" id="ARBA00007810"/>
    </source>
</evidence>
<dbReference type="FunFam" id="2.60.40.10:FF:000298">
    <property type="entry name" value="Nectin cell adhesion molecule 3"/>
    <property type="match status" value="1"/>
</dbReference>
<dbReference type="InterPro" id="IPR003599">
    <property type="entry name" value="Ig_sub"/>
</dbReference>
<feature type="domain" description="Ig-like" evidence="19">
    <location>
        <begin position="241"/>
        <end position="287"/>
    </location>
</feature>
<evidence type="ECO:0000256" key="12">
    <source>
        <dbReference type="ARBA" id="ARBA00023157"/>
    </source>
</evidence>
<comment type="similarity">
    <text evidence="3">Belongs to the nectin family.</text>
</comment>
<name>A0A9Q1DMX6_CONCO</name>
<feature type="signal peptide" evidence="18">
    <location>
        <begin position="1"/>
        <end position="35"/>
    </location>
</feature>
<evidence type="ECO:0000256" key="11">
    <source>
        <dbReference type="ARBA" id="ARBA00023136"/>
    </source>
</evidence>
<dbReference type="EMBL" id="JAFJMO010000005">
    <property type="protein sequence ID" value="KAJ8275518.1"/>
    <property type="molecule type" value="Genomic_DNA"/>
</dbReference>
<dbReference type="GO" id="GO:0007157">
    <property type="term" value="P:heterophilic cell-cell adhesion via plasma membrane cell adhesion molecules"/>
    <property type="evidence" value="ECO:0007669"/>
    <property type="project" value="TreeGrafter"/>
</dbReference>
<evidence type="ECO:0000256" key="1">
    <source>
        <dbReference type="ARBA" id="ARBA00004251"/>
    </source>
</evidence>
<feature type="domain" description="Ig-like" evidence="19">
    <location>
        <begin position="150"/>
        <end position="239"/>
    </location>
</feature>
<dbReference type="PANTHER" id="PTHR23277">
    <property type="entry name" value="NECTIN-RELATED"/>
    <property type="match status" value="1"/>
</dbReference>
<dbReference type="Proteomes" id="UP001152803">
    <property type="component" value="Unassembled WGS sequence"/>
</dbReference>
<comment type="function">
    <text evidence="15">Cell adhesion molecule that promotes cell-cell contacts and plays important roles in the development of the nervous system. Acts by forming homophilic or heterophilic trans-dimers.</text>
</comment>
<evidence type="ECO:0000256" key="16">
    <source>
        <dbReference type="ARBA" id="ARBA00062858"/>
    </source>
</evidence>
<evidence type="ECO:0000256" key="15">
    <source>
        <dbReference type="ARBA" id="ARBA00058274"/>
    </source>
</evidence>
<keyword evidence="11" id="KW-0472">Membrane</keyword>
<evidence type="ECO:0000256" key="17">
    <source>
        <dbReference type="ARBA" id="ARBA00082570"/>
    </source>
</evidence>
<evidence type="ECO:0000259" key="19">
    <source>
        <dbReference type="PROSITE" id="PS50835"/>
    </source>
</evidence>
<dbReference type="GO" id="GO:0005886">
    <property type="term" value="C:plasma membrane"/>
    <property type="evidence" value="ECO:0007669"/>
    <property type="project" value="UniProtKB-SubCell"/>
</dbReference>
<organism evidence="20 21">
    <name type="scientific">Conger conger</name>
    <name type="common">Conger eel</name>
    <name type="synonym">Muraena conger</name>
    <dbReference type="NCBI Taxonomy" id="82655"/>
    <lineage>
        <taxon>Eukaryota</taxon>
        <taxon>Metazoa</taxon>
        <taxon>Chordata</taxon>
        <taxon>Craniata</taxon>
        <taxon>Vertebrata</taxon>
        <taxon>Euteleostomi</taxon>
        <taxon>Actinopterygii</taxon>
        <taxon>Neopterygii</taxon>
        <taxon>Teleostei</taxon>
        <taxon>Anguilliformes</taxon>
        <taxon>Congridae</taxon>
        <taxon>Conger</taxon>
    </lineage>
</organism>
<keyword evidence="12" id="KW-1015">Disulfide bond</keyword>
<evidence type="ECO:0000256" key="10">
    <source>
        <dbReference type="ARBA" id="ARBA00022989"/>
    </source>
</evidence>
<dbReference type="InterPro" id="IPR007110">
    <property type="entry name" value="Ig-like_dom"/>
</dbReference>
<proteinExistence type="inferred from homology"/>
<comment type="subcellular location">
    <subcellularLocation>
        <location evidence="2">Cell junction</location>
        <location evidence="2">Adherens junction</location>
    </subcellularLocation>
    <subcellularLocation>
        <location evidence="1">Cell membrane</location>
        <topology evidence="1">Single-pass type I membrane protein</topology>
    </subcellularLocation>
</comment>
<dbReference type="AlphaFoldDB" id="A0A9Q1DMX6"/>
<dbReference type="SMART" id="SM00409">
    <property type="entry name" value="IG"/>
    <property type="match status" value="1"/>
</dbReference>
<dbReference type="InterPro" id="IPR013783">
    <property type="entry name" value="Ig-like_fold"/>
</dbReference>
<dbReference type="PROSITE" id="PS50835">
    <property type="entry name" value="IG_LIKE"/>
    <property type="match status" value="3"/>
</dbReference>
<dbReference type="InterPro" id="IPR013106">
    <property type="entry name" value="Ig_V-set"/>
</dbReference>
<sequence length="287" mass="31283">MAERMSLHRNGNYPLHLGLIAAVLLLLFSATGVRSSQVLVPRRVDAVLGKDVTLGCRVQVESNLSLTQSSWERKLGGSTLTVAVFNPQFGISVAREFQQRLAFLSPSARDATISLRHVGLSDAGVYVCKVATFPLGNAQASLTLHVMVEPKVFVSAGAGPLLDGGNDTLVATCTAERARPPAQVVWESGLSGRSEVRVEEEPNGTTTTQVRYTWQPDRHAQGHALTCVVTHPALQKDFRIPYLINVQAAPDIVLEGYHGNWFVGQENAQLQCRAEANPPPRHFTWTR</sequence>
<evidence type="ECO:0000256" key="7">
    <source>
        <dbReference type="ARBA" id="ARBA00022737"/>
    </source>
</evidence>